<dbReference type="FunFam" id="2.130.10.10:FF:000502">
    <property type="entry name" value="Coronin"/>
    <property type="match status" value="1"/>
</dbReference>
<evidence type="ECO:0000259" key="9">
    <source>
        <dbReference type="SMART" id="SM01166"/>
    </source>
</evidence>
<dbReference type="PROSITE" id="PS00678">
    <property type="entry name" value="WD_REPEATS_1"/>
    <property type="match status" value="1"/>
</dbReference>
<feature type="region of interest" description="Disordered" evidence="8">
    <location>
        <begin position="666"/>
        <end position="698"/>
    </location>
</feature>
<dbReference type="Gene3D" id="2.130.10.10">
    <property type="entry name" value="YVTN repeat-like/Quinoprotein amine dehydrogenase"/>
    <property type="match status" value="1"/>
</dbReference>
<dbReference type="Pfam" id="PF08953">
    <property type="entry name" value="DUF1899"/>
    <property type="match status" value="1"/>
</dbReference>
<evidence type="ECO:0000256" key="4">
    <source>
        <dbReference type="ARBA" id="ARBA00023054"/>
    </source>
</evidence>
<evidence type="ECO:0000256" key="3">
    <source>
        <dbReference type="ARBA" id="ARBA00022737"/>
    </source>
</evidence>
<feature type="region of interest" description="Disordered" evidence="8">
    <location>
        <begin position="428"/>
        <end position="453"/>
    </location>
</feature>
<feature type="compositionally biased region" description="Basic and acidic residues" evidence="8">
    <location>
        <begin position="1003"/>
        <end position="1020"/>
    </location>
</feature>
<dbReference type="PANTHER" id="PTHR10856">
    <property type="entry name" value="CORONIN"/>
    <property type="match status" value="1"/>
</dbReference>
<dbReference type="PROSITE" id="PS50294">
    <property type="entry name" value="WD_REPEATS_REGION"/>
    <property type="match status" value="1"/>
</dbReference>
<name>A0AAD9NWF5_RIDPI</name>
<dbReference type="EMBL" id="JAODUO010000307">
    <property type="protein sequence ID" value="KAK2183549.1"/>
    <property type="molecule type" value="Genomic_DNA"/>
</dbReference>
<gene>
    <name evidence="10" type="ORF">NP493_307g02082</name>
</gene>
<dbReference type="PROSITE" id="PS50082">
    <property type="entry name" value="WD_REPEATS_2"/>
    <property type="match status" value="3"/>
</dbReference>
<feature type="region of interest" description="Disordered" evidence="8">
    <location>
        <begin position="596"/>
        <end position="622"/>
    </location>
</feature>
<comment type="caution">
    <text evidence="10">The sequence shown here is derived from an EMBL/GenBank/DDBJ whole genome shotgun (WGS) entry which is preliminary data.</text>
</comment>
<dbReference type="InterPro" id="IPR019775">
    <property type="entry name" value="WD40_repeat_CS"/>
</dbReference>
<dbReference type="Pfam" id="PF16300">
    <property type="entry name" value="WD40_4"/>
    <property type="match status" value="1"/>
</dbReference>
<dbReference type="Proteomes" id="UP001209878">
    <property type="component" value="Unassembled WGS sequence"/>
</dbReference>
<protein>
    <recommendedName>
        <fullName evidence="7">Coronin</fullName>
    </recommendedName>
</protein>
<keyword evidence="11" id="KW-1185">Reference proteome</keyword>
<dbReference type="InterPro" id="IPR015943">
    <property type="entry name" value="WD40/YVTN_repeat-like_dom_sf"/>
</dbReference>
<feature type="repeat" description="WD" evidence="6">
    <location>
        <begin position="76"/>
        <end position="108"/>
    </location>
</feature>
<dbReference type="SMART" id="SM01167">
    <property type="entry name" value="DUF1900"/>
    <property type="match status" value="1"/>
</dbReference>
<evidence type="ECO:0000256" key="1">
    <source>
        <dbReference type="ARBA" id="ARBA00009482"/>
    </source>
</evidence>
<feature type="region of interest" description="Disordered" evidence="8">
    <location>
        <begin position="878"/>
        <end position="1045"/>
    </location>
</feature>
<dbReference type="InterPro" id="IPR036322">
    <property type="entry name" value="WD40_repeat_dom_sf"/>
</dbReference>
<dbReference type="GO" id="GO:0051015">
    <property type="term" value="F:actin filament binding"/>
    <property type="evidence" value="ECO:0007669"/>
    <property type="project" value="TreeGrafter"/>
</dbReference>
<dbReference type="Pfam" id="PF00400">
    <property type="entry name" value="WD40"/>
    <property type="match status" value="3"/>
</dbReference>
<dbReference type="InterPro" id="IPR015505">
    <property type="entry name" value="Coronin"/>
</dbReference>
<keyword evidence="4" id="KW-0175">Coiled coil</keyword>
<sequence length="1127" mass="124633">MAFRVRSSKYRHVYGCPAKKELCYECVKISKNAHDTNCCAVNPKHIAIITESAGGGAFVVLPLDRTGRIDINAPKVCGHSGPVLDIKWNPFNDDIIASCSDDATVKLWLIPQGGLKANLTEWLVDLHGHQRRVGYIEWHPTAENILLSAGYDYRCIVWNTETAEPINIISVHNDTIFSIAWNRDGSLFATTCKDKRIRIIDPRQGTIVMEGAGHQGSKASKVLFLGEKNRLFTTGFSRMSERQYAIWDTQNLAEPLKIDTIDSSSGVMLPYYDHDTGVVFLAGKGDGNVRYFEIVNEPPYSHYLSQYQSGSPQRGLGMMPKRGIDPKRCEIVRFYKLHTVKNLVEPVSMIVPRKSEMFQDDIFPPTASSCPSLTADEWLSGQNREPILISLKDGRVVAMPKTTYVRPMCRKDGALCHTPTITTYKAVKRPSQDGSNRHHSMSPSPVKMSSSVPMDQLPASVKNIKKLSETTNQNATDQNGHCFTPERSSSLSHQTTRLTNSNQPMQVDKKVWSTGYTMAYSSDNQPINGMPNTNPESFCAAPAHQAAAPATPVRGLSNNTATPFYSAVADAKSHRLDDPTGTPVSCRVFGDAMEEYQTPPSSPAKELFRASPVTPPRQNTDWYRNPLYADTVDYTPTNLSLDTSQGHMSTAGTSVVYPSAAQTTPLAHTPASVSTQDTQMSKTPSDTYMSKPSLDTHMSRMPLDTRVNRTPTHLSKTALDTYIGKSALGQYVSKTSQDTYVSKSPQDKYMSKTPLDTYLSKTPLDTYASKTPLDTLLIDTSAPTLDTSVTCVDTRALDDILQDIEWSSPNTPKRSPLKNGRSIPPRSSSFRHKMSDPSPMMHHKPSRPSDKHQHRHSITSCTQAEVSAQVDSDWISADAPDNTLIKPSKLRSSFRSRRGRSCDKENVPLVPENQSQQAPAYSQPAKKPTELKDTARTTSIQPRKPAVKSRDAGCVNGQSKGVTSPVFEPHETACTGSPPATKGQKRGVQHRTSDLSLGSTTSFKEDQSHHTLHGLSREESLTTQESGGPQKLWLNRKPSLESSDDELRKVHVKKVWSPRVSSPAMSSPQTQNGIPTTDPELRRAYFRQVEEISSLKEQVALRDKRIRQLESKLQGLHTGNSMGESNC</sequence>
<feature type="repeat" description="WD" evidence="6">
    <location>
        <begin position="126"/>
        <end position="168"/>
    </location>
</feature>
<feature type="region of interest" description="Disordered" evidence="8">
    <location>
        <begin position="806"/>
        <end position="860"/>
    </location>
</feature>
<proteinExistence type="inferred from homology"/>
<keyword evidence="3 7" id="KW-0677">Repeat</keyword>
<evidence type="ECO:0000256" key="8">
    <source>
        <dbReference type="SAM" id="MobiDB-lite"/>
    </source>
</evidence>
<feature type="compositionally biased region" description="Basic residues" evidence="8">
    <location>
        <begin position="888"/>
        <end position="899"/>
    </location>
</feature>
<keyword evidence="2 6" id="KW-0853">WD repeat</keyword>
<comment type="similarity">
    <text evidence="1 7">Belongs to the WD repeat coronin family.</text>
</comment>
<feature type="compositionally biased region" description="Basic residues" evidence="8">
    <location>
        <begin position="841"/>
        <end position="857"/>
    </location>
</feature>
<evidence type="ECO:0000256" key="6">
    <source>
        <dbReference type="PROSITE-ProRule" id="PRU00221"/>
    </source>
</evidence>
<dbReference type="SUPFAM" id="SSF50978">
    <property type="entry name" value="WD40 repeat-like"/>
    <property type="match status" value="1"/>
</dbReference>
<reference evidence="10" key="1">
    <citation type="journal article" date="2023" name="Mol. Biol. Evol.">
        <title>Third-Generation Sequencing Reveals the Adaptive Role of the Epigenome in Three Deep-Sea Polychaetes.</title>
        <authorList>
            <person name="Perez M."/>
            <person name="Aroh O."/>
            <person name="Sun Y."/>
            <person name="Lan Y."/>
            <person name="Juniper S.K."/>
            <person name="Young C.R."/>
            <person name="Angers B."/>
            <person name="Qian P.Y."/>
        </authorList>
    </citation>
    <scope>NUCLEOTIDE SEQUENCE</scope>
    <source>
        <strain evidence="10">R07B-5</strain>
    </source>
</reference>
<dbReference type="AlphaFoldDB" id="A0AAD9NWF5"/>
<organism evidence="10 11">
    <name type="scientific">Ridgeia piscesae</name>
    <name type="common">Tubeworm</name>
    <dbReference type="NCBI Taxonomy" id="27915"/>
    <lineage>
        <taxon>Eukaryota</taxon>
        <taxon>Metazoa</taxon>
        <taxon>Spiralia</taxon>
        <taxon>Lophotrochozoa</taxon>
        <taxon>Annelida</taxon>
        <taxon>Polychaeta</taxon>
        <taxon>Sedentaria</taxon>
        <taxon>Canalipalpata</taxon>
        <taxon>Sabellida</taxon>
        <taxon>Siboglinidae</taxon>
        <taxon>Ridgeia</taxon>
    </lineage>
</organism>
<evidence type="ECO:0000256" key="7">
    <source>
        <dbReference type="RuleBase" id="RU280818"/>
    </source>
</evidence>
<feature type="compositionally biased region" description="Polar residues" evidence="8">
    <location>
        <begin position="666"/>
        <end position="690"/>
    </location>
</feature>
<keyword evidence="5" id="KW-0009">Actin-binding</keyword>
<evidence type="ECO:0000313" key="10">
    <source>
        <dbReference type="EMBL" id="KAK2183549.1"/>
    </source>
</evidence>
<evidence type="ECO:0000256" key="2">
    <source>
        <dbReference type="ARBA" id="ARBA00022574"/>
    </source>
</evidence>
<feature type="compositionally biased region" description="Low complexity" evidence="8">
    <location>
        <begin position="914"/>
        <end position="926"/>
    </location>
</feature>
<dbReference type="SMART" id="SM01166">
    <property type="entry name" value="DUF1899"/>
    <property type="match status" value="1"/>
</dbReference>
<dbReference type="InterPro" id="IPR001680">
    <property type="entry name" value="WD40_rpt"/>
</dbReference>
<dbReference type="InterPro" id="IPR015048">
    <property type="entry name" value="DUF1899"/>
</dbReference>
<evidence type="ECO:0000256" key="5">
    <source>
        <dbReference type="ARBA" id="ARBA00023203"/>
    </source>
</evidence>
<evidence type="ECO:0000313" key="11">
    <source>
        <dbReference type="Proteomes" id="UP001209878"/>
    </source>
</evidence>
<accession>A0AAD9NWF5</accession>
<feature type="domain" description="DUF1899" evidence="9">
    <location>
        <begin position="2"/>
        <end position="67"/>
    </location>
</feature>
<feature type="compositionally biased region" description="Low complexity" evidence="8">
    <location>
        <begin position="441"/>
        <end position="453"/>
    </location>
</feature>
<feature type="repeat" description="WD" evidence="6">
    <location>
        <begin position="169"/>
        <end position="210"/>
    </location>
</feature>
<dbReference type="PANTHER" id="PTHR10856:SF44">
    <property type="entry name" value="CORONIN"/>
    <property type="match status" value="1"/>
</dbReference>
<dbReference type="SMART" id="SM00320">
    <property type="entry name" value="WD40"/>
    <property type="match status" value="3"/>
</dbReference>